<accession>A0A2T3AYG2</accession>
<dbReference type="PANTHER" id="PTHR24321:SF12">
    <property type="entry name" value="SHORT-CHAIN DEHYDROGENASE_REDUCTASE FAMILY, PUTATIVE (AFU_ORTHOLOGUE AFUA_5G14340)-RELATED"/>
    <property type="match status" value="1"/>
</dbReference>
<dbReference type="GO" id="GO:0009688">
    <property type="term" value="P:abscisic acid biosynthetic process"/>
    <property type="evidence" value="ECO:0007669"/>
    <property type="project" value="UniProtKB-ARBA"/>
</dbReference>
<protein>
    <submittedName>
        <fullName evidence="4">Uncharacterized protein</fullName>
    </submittedName>
</protein>
<reference evidence="4 5" key="1">
    <citation type="journal article" date="2018" name="New Phytol.">
        <title>Comparative genomics and transcriptomics depict ericoid mycorrhizal fungi as versatile saprotrophs and plant mutualists.</title>
        <authorList>
            <person name="Martino E."/>
            <person name="Morin E."/>
            <person name="Grelet G.A."/>
            <person name="Kuo A."/>
            <person name="Kohler A."/>
            <person name="Daghino S."/>
            <person name="Barry K.W."/>
            <person name="Cichocki N."/>
            <person name="Clum A."/>
            <person name="Dockter R.B."/>
            <person name="Hainaut M."/>
            <person name="Kuo R.C."/>
            <person name="LaButti K."/>
            <person name="Lindahl B.D."/>
            <person name="Lindquist E.A."/>
            <person name="Lipzen A."/>
            <person name="Khouja H.R."/>
            <person name="Magnuson J."/>
            <person name="Murat C."/>
            <person name="Ohm R.A."/>
            <person name="Singer S.W."/>
            <person name="Spatafora J.W."/>
            <person name="Wang M."/>
            <person name="Veneault-Fourrey C."/>
            <person name="Henrissat B."/>
            <person name="Grigoriev I.V."/>
            <person name="Martin F.M."/>
            <person name="Perotto S."/>
        </authorList>
    </citation>
    <scope>NUCLEOTIDE SEQUENCE [LARGE SCALE GENOMIC DNA]</scope>
    <source>
        <strain evidence="4 5">ATCC 22711</strain>
    </source>
</reference>
<evidence type="ECO:0000313" key="5">
    <source>
        <dbReference type="Proteomes" id="UP000241818"/>
    </source>
</evidence>
<dbReference type="GeneID" id="36569971"/>
<keyword evidence="3" id="KW-0560">Oxidoreductase</keyword>
<organism evidence="4 5">
    <name type="scientific">Amorphotheca resinae ATCC 22711</name>
    <dbReference type="NCBI Taxonomy" id="857342"/>
    <lineage>
        <taxon>Eukaryota</taxon>
        <taxon>Fungi</taxon>
        <taxon>Dikarya</taxon>
        <taxon>Ascomycota</taxon>
        <taxon>Pezizomycotina</taxon>
        <taxon>Leotiomycetes</taxon>
        <taxon>Helotiales</taxon>
        <taxon>Amorphothecaceae</taxon>
        <taxon>Amorphotheca</taxon>
    </lineage>
</organism>
<dbReference type="PRINTS" id="PR00081">
    <property type="entry name" value="GDHRDH"/>
</dbReference>
<dbReference type="SUPFAM" id="SSF51735">
    <property type="entry name" value="NAD(P)-binding Rossmann-fold domains"/>
    <property type="match status" value="1"/>
</dbReference>
<dbReference type="GO" id="GO:0016491">
    <property type="term" value="F:oxidoreductase activity"/>
    <property type="evidence" value="ECO:0007669"/>
    <property type="project" value="UniProtKB-KW"/>
</dbReference>
<sequence>MSDFPPNCVAFVTGAASGIGLAVAQRLVADGVKNIAIVDITHERLLPAVSSLAAIDPSATVLQIGADCSQEAEVEAAVSKTVETFGRLDVCFNAAGMSGDIKPMAEQSSSNLDNVLGLNLKGVWYCQRAQIKQMLKQEMRDVTTGLKLQTRGSIINVGSLTSHLAINNINPYIISKHGVLGLTRADAMDYAEKGIRINCICPGWITTGMTQHMWKDGVMIFGDVAGRAPMKRWGLPEEVAYTVSFLASDRASFVTGTAIDIDGGLAAAAS</sequence>
<dbReference type="OrthoDB" id="5840532at2759"/>
<proteinExistence type="inferred from homology"/>
<dbReference type="PANTHER" id="PTHR24321">
    <property type="entry name" value="DEHYDROGENASES, SHORT CHAIN"/>
    <property type="match status" value="1"/>
</dbReference>
<keyword evidence="2" id="KW-0521">NADP</keyword>
<dbReference type="PRINTS" id="PR00080">
    <property type="entry name" value="SDRFAMILY"/>
</dbReference>
<keyword evidence="5" id="KW-1185">Reference proteome</keyword>
<evidence type="ECO:0000313" key="4">
    <source>
        <dbReference type="EMBL" id="PSS15107.1"/>
    </source>
</evidence>
<dbReference type="FunFam" id="3.40.50.720:FF:000084">
    <property type="entry name" value="Short-chain dehydrogenase reductase"/>
    <property type="match status" value="1"/>
</dbReference>
<dbReference type="STRING" id="857342.A0A2T3AYG2"/>
<dbReference type="Proteomes" id="UP000241818">
    <property type="component" value="Unassembled WGS sequence"/>
</dbReference>
<dbReference type="InterPro" id="IPR036291">
    <property type="entry name" value="NAD(P)-bd_dom_sf"/>
</dbReference>
<comment type="similarity">
    <text evidence="1">Belongs to the short-chain dehydrogenases/reductases (SDR) family.</text>
</comment>
<dbReference type="AlphaFoldDB" id="A0A2T3AYG2"/>
<dbReference type="InterPro" id="IPR002347">
    <property type="entry name" value="SDR_fam"/>
</dbReference>
<dbReference type="InParanoid" id="A0A2T3AYG2"/>
<dbReference type="EMBL" id="KZ679013">
    <property type="protein sequence ID" value="PSS15107.1"/>
    <property type="molecule type" value="Genomic_DNA"/>
</dbReference>
<gene>
    <name evidence="4" type="ORF">M430DRAFT_123795</name>
</gene>
<evidence type="ECO:0000256" key="1">
    <source>
        <dbReference type="ARBA" id="ARBA00006484"/>
    </source>
</evidence>
<evidence type="ECO:0000256" key="2">
    <source>
        <dbReference type="ARBA" id="ARBA00022857"/>
    </source>
</evidence>
<dbReference type="RefSeq" id="XP_024719706.1">
    <property type="nucleotide sequence ID" value="XM_024861890.1"/>
</dbReference>
<dbReference type="Pfam" id="PF13561">
    <property type="entry name" value="adh_short_C2"/>
    <property type="match status" value="1"/>
</dbReference>
<name>A0A2T3AYG2_AMORE</name>
<dbReference type="Gene3D" id="3.40.50.720">
    <property type="entry name" value="NAD(P)-binding Rossmann-like Domain"/>
    <property type="match status" value="1"/>
</dbReference>
<dbReference type="CDD" id="cd05233">
    <property type="entry name" value="SDR_c"/>
    <property type="match status" value="1"/>
</dbReference>
<evidence type="ECO:0000256" key="3">
    <source>
        <dbReference type="ARBA" id="ARBA00023002"/>
    </source>
</evidence>